<sequence>MPSLTWTPLSSVHSLLDHKPHFQTIVKSMCT</sequence>
<organism evidence="1">
    <name type="scientific">Anguilla anguilla</name>
    <name type="common">European freshwater eel</name>
    <name type="synonym">Muraena anguilla</name>
    <dbReference type="NCBI Taxonomy" id="7936"/>
    <lineage>
        <taxon>Eukaryota</taxon>
        <taxon>Metazoa</taxon>
        <taxon>Chordata</taxon>
        <taxon>Craniata</taxon>
        <taxon>Vertebrata</taxon>
        <taxon>Euteleostomi</taxon>
        <taxon>Actinopterygii</taxon>
        <taxon>Neopterygii</taxon>
        <taxon>Teleostei</taxon>
        <taxon>Anguilliformes</taxon>
        <taxon>Anguillidae</taxon>
        <taxon>Anguilla</taxon>
    </lineage>
</organism>
<evidence type="ECO:0000313" key="1">
    <source>
        <dbReference type="EMBL" id="JAI04167.1"/>
    </source>
</evidence>
<accession>A0A0E9XP08</accession>
<dbReference type="EMBL" id="GBXM01004411">
    <property type="protein sequence ID" value="JAI04167.1"/>
    <property type="molecule type" value="Transcribed_RNA"/>
</dbReference>
<reference evidence="1" key="1">
    <citation type="submission" date="2014-11" db="EMBL/GenBank/DDBJ databases">
        <authorList>
            <person name="Amaro Gonzalez C."/>
        </authorList>
    </citation>
    <scope>NUCLEOTIDE SEQUENCE</scope>
</reference>
<protein>
    <submittedName>
        <fullName evidence="1">Uncharacterized protein</fullName>
    </submittedName>
</protein>
<name>A0A0E9XP08_ANGAN</name>
<reference evidence="1" key="2">
    <citation type="journal article" date="2015" name="Fish Shellfish Immunol.">
        <title>Early steps in the European eel (Anguilla anguilla)-Vibrio vulnificus interaction in the gills: Role of the RtxA13 toxin.</title>
        <authorList>
            <person name="Callol A."/>
            <person name="Pajuelo D."/>
            <person name="Ebbesson L."/>
            <person name="Teles M."/>
            <person name="MacKenzie S."/>
            <person name="Amaro C."/>
        </authorList>
    </citation>
    <scope>NUCLEOTIDE SEQUENCE</scope>
</reference>
<proteinExistence type="predicted"/>
<dbReference type="AlphaFoldDB" id="A0A0E9XP08"/>